<dbReference type="GO" id="GO:0016887">
    <property type="term" value="F:ATP hydrolysis activity"/>
    <property type="evidence" value="ECO:0007669"/>
    <property type="project" value="InterPro"/>
</dbReference>
<dbReference type="SUPFAM" id="SSF52540">
    <property type="entry name" value="P-loop containing nucleoside triphosphate hydrolases"/>
    <property type="match status" value="1"/>
</dbReference>
<dbReference type="Gene3D" id="3.40.50.300">
    <property type="entry name" value="P-loop containing nucleotide triphosphate hydrolases"/>
    <property type="match status" value="1"/>
</dbReference>
<dbReference type="Pfam" id="PF00005">
    <property type="entry name" value="ABC_tran"/>
    <property type="match status" value="1"/>
</dbReference>
<dbReference type="RefSeq" id="WP_120111972.1">
    <property type="nucleotide sequence ID" value="NZ_QXQB01000003.1"/>
</dbReference>
<dbReference type="GO" id="GO:0015087">
    <property type="term" value="F:cobalt ion transmembrane transporter activity"/>
    <property type="evidence" value="ECO:0007669"/>
    <property type="project" value="UniProtKB-ARBA"/>
</dbReference>
<keyword evidence="11" id="KW-1185">Reference proteome</keyword>
<dbReference type="SMART" id="SM00382">
    <property type="entry name" value="AAA"/>
    <property type="match status" value="1"/>
</dbReference>
<dbReference type="PANTHER" id="PTHR43553">
    <property type="entry name" value="HEAVY METAL TRANSPORTER"/>
    <property type="match status" value="1"/>
</dbReference>
<keyword evidence="5" id="KW-0547">Nucleotide-binding</keyword>
<dbReference type="InterPro" id="IPR003439">
    <property type="entry name" value="ABC_transporter-like_ATP-bd"/>
</dbReference>
<keyword evidence="8" id="KW-0472">Membrane</keyword>
<dbReference type="PANTHER" id="PTHR43553:SF27">
    <property type="entry name" value="ENERGY-COUPLING FACTOR TRANSPORTER ATP-BINDING PROTEIN ECFA2"/>
    <property type="match status" value="1"/>
</dbReference>
<dbReference type="CDD" id="cd03225">
    <property type="entry name" value="ABC_cobalt_CbiO_domain1"/>
    <property type="match status" value="1"/>
</dbReference>
<keyword evidence="7" id="KW-1278">Translocase</keyword>
<evidence type="ECO:0000313" key="10">
    <source>
        <dbReference type="EMBL" id="RJX39010.1"/>
    </source>
</evidence>
<feature type="domain" description="ABC transporter" evidence="9">
    <location>
        <begin position="3"/>
        <end position="236"/>
    </location>
</feature>
<dbReference type="GO" id="GO:0005524">
    <property type="term" value="F:ATP binding"/>
    <property type="evidence" value="ECO:0007669"/>
    <property type="project" value="UniProtKB-KW"/>
</dbReference>
<evidence type="ECO:0000256" key="4">
    <source>
        <dbReference type="ARBA" id="ARBA00022475"/>
    </source>
</evidence>
<dbReference type="InterPro" id="IPR050095">
    <property type="entry name" value="ECF_ABC_transporter_ATP-bd"/>
</dbReference>
<dbReference type="InterPro" id="IPR027417">
    <property type="entry name" value="P-loop_NTPase"/>
</dbReference>
<evidence type="ECO:0000256" key="5">
    <source>
        <dbReference type="ARBA" id="ARBA00022741"/>
    </source>
</evidence>
<reference evidence="10 11" key="1">
    <citation type="submission" date="2018-09" db="EMBL/GenBank/DDBJ databases">
        <title>Paenibacillus aracenensis nov. sp. isolated from a cave in southern Spain.</title>
        <authorList>
            <person name="Jurado V."/>
            <person name="Gutierrez-Patricio S."/>
            <person name="Gonzalez-Pimentel J.L."/>
            <person name="Miller A.Z."/>
            <person name="Laiz L."/>
            <person name="Saiz-Jimenez C."/>
        </authorList>
    </citation>
    <scope>NUCLEOTIDE SEQUENCE [LARGE SCALE GENOMIC DNA]</scope>
    <source>
        <strain evidence="10 11">JCM 19203</strain>
    </source>
</reference>
<sequence length="270" mass="30599">MKIEIKNLKHKYPSGGEALRGINTAFEGSDPIAIIGQNGAGKTTFAKHLNGLLRPTEGQILIDGESIHEHTTAYWSKYIGYVFQNPDNQLFLETVRKEFEFGPKQLGVPRHEINDRIDFVSELVGLKHRLSTHPFDLNATEKKFCTIGSILMMDPKVIILDEPTCGQDVEGNQRLTEIITYLKNNDRLCITITHDMKFVVRNFDQIVVMAKGQILMSGSKNLVFSDTKTLLESYVTPPPITRVGQALGLKDISFSKEEFIDHFTRRLHQR</sequence>
<dbReference type="GO" id="GO:0043190">
    <property type="term" value="C:ATP-binding cassette (ABC) transporter complex"/>
    <property type="evidence" value="ECO:0007669"/>
    <property type="project" value="TreeGrafter"/>
</dbReference>
<evidence type="ECO:0000256" key="2">
    <source>
        <dbReference type="ARBA" id="ARBA00005417"/>
    </source>
</evidence>
<evidence type="ECO:0000256" key="7">
    <source>
        <dbReference type="ARBA" id="ARBA00022967"/>
    </source>
</evidence>
<dbReference type="OrthoDB" id="9784332at2"/>
<evidence type="ECO:0000256" key="3">
    <source>
        <dbReference type="ARBA" id="ARBA00022448"/>
    </source>
</evidence>
<evidence type="ECO:0000313" key="11">
    <source>
        <dbReference type="Proteomes" id="UP000267798"/>
    </source>
</evidence>
<name>A0A3A6PFN3_9BACL</name>
<dbReference type="AlphaFoldDB" id="A0A3A6PFN3"/>
<gene>
    <name evidence="10" type="ORF">D3P09_16020</name>
</gene>
<comment type="subcellular location">
    <subcellularLocation>
        <location evidence="1">Cell membrane</location>
        <topology evidence="1">Peripheral membrane protein</topology>
    </subcellularLocation>
</comment>
<dbReference type="GO" id="GO:0042626">
    <property type="term" value="F:ATPase-coupled transmembrane transporter activity"/>
    <property type="evidence" value="ECO:0007669"/>
    <property type="project" value="TreeGrafter"/>
</dbReference>
<keyword evidence="6 10" id="KW-0067">ATP-binding</keyword>
<comment type="similarity">
    <text evidence="2">Belongs to the ABC transporter superfamily.</text>
</comment>
<evidence type="ECO:0000256" key="1">
    <source>
        <dbReference type="ARBA" id="ARBA00004202"/>
    </source>
</evidence>
<dbReference type="EMBL" id="QXQB01000003">
    <property type="protein sequence ID" value="RJX39010.1"/>
    <property type="molecule type" value="Genomic_DNA"/>
</dbReference>
<dbReference type="Proteomes" id="UP000267798">
    <property type="component" value="Unassembled WGS sequence"/>
</dbReference>
<proteinExistence type="inferred from homology"/>
<accession>A0A3A6PFN3</accession>
<dbReference type="FunFam" id="3.40.50.300:FF:000224">
    <property type="entry name" value="Energy-coupling factor transporter ATP-binding protein EcfA"/>
    <property type="match status" value="1"/>
</dbReference>
<keyword evidence="4" id="KW-1003">Cell membrane</keyword>
<evidence type="ECO:0000259" key="9">
    <source>
        <dbReference type="PROSITE" id="PS50893"/>
    </source>
</evidence>
<evidence type="ECO:0000256" key="8">
    <source>
        <dbReference type="ARBA" id="ARBA00023136"/>
    </source>
</evidence>
<organism evidence="10 11">
    <name type="scientific">Paenibacillus pinisoli</name>
    <dbReference type="NCBI Taxonomy" id="1276110"/>
    <lineage>
        <taxon>Bacteria</taxon>
        <taxon>Bacillati</taxon>
        <taxon>Bacillota</taxon>
        <taxon>Bacilli</taxon>
        <taxon>Bacillales</taxon>
        <taxon>Paenibacillaceae</taxon>
        <taxon>Paenibacillus</taxon>
    </lineage>
</organism>
<evidence type="ECO:0000256" key="6">
    <source>
        <dbReference type="ARBA" id="ARBA00022840"/>
    </source>
</evidence>
<protein>
    <submittedName>
        <fullName evidence="10">ABC transporter ATP-binding protein</fullName>
    </submittedName>
</protein>
<comment type="caution">
    <text evidence="10">The sequence shown here is derived from an EMBL/GenBank/DDBJ whole genome shotgun (WGS) entry which is preliminary data.</text>
</comment>
<keyword evidence="3" id="KW-0813">Transport</keyword>
<dbReference type="InterPro" id="IPR003593">
    <property type="entry name" value="AAA+_ATPase"/>
</dbReference>
<dbReference type="InterPro" id="IPR015856">
    <property type="entry name" value="ABC_transpr_CbiO/EcfA_su"/>
</dbReference>
<dbReference type="PROSITE" id="PS50893">
    <property type="entry name" value="ABC_TRANSPORTER_2"/>
    <property type="match status" value="1"/>
</dbReference>